<dbReference type="PANTHER" id="PTHR47642">
    <property type="entry name" value="ATP-DEPENDENT DNA HELICASE"/>
    <property type="match status" value="1"/>
</dbReference>
<dbReference type="Pfam" id="PF20209">
    <property type="entry name" value="DUF6570"/>
    <property type="match status" value="1"/>
</dbReference>
<name>A0A0D9NIE7_METAN</name>
<dbReference type="PANTHER" id="PTHR47642:SF6">
    <property type="entry name" value="ATP-DEPENDENT DNA HELICASE"/>
    <property type="match status" value="1"/>
</dbReference>
<dbReference type="Gene3D" id="3.40.50.300">
    <property type="entry name" value="P-loop containing nucleotide triphosphate hydrolases"/>
    <property type="match status" value="2"/>
</dbReference>
<keyword evidence="1" id="KW-0233">DNA recombination</keyword>
<dbReference type="GO" id="GO:0000723">
    <property type="term" value="P:telomere maintenance"/>
    <property type="evidence" value="ECO:0007669"/>
    <property type="project" value="InterPro"/>
</dbReference>
<dbReference type="Pfam" id="PF14214">
    <property type="entry name" value="Helitron_like_N"/>
    <property type="match status" value="1"/>
</dbReference>
<keyword evidence="1" id="KW-0547">Nucleotide-binding</keyword>
<accession>A0A0D9NIE7</accession>
<dbReference type="AlphaFoldDB" id="A0A0D9NIE7"/>
<feature type="domain" description="Helitron helicase-like" evidence="4">
    <location>
        <begin position="291"/>
        <end position="369"/>
    </location>
</feature>
<gene>
    <name evidence="6" type="ORF">H634G_11084</name>
</gene>
<dbReference type="GO" id="GO:0043139">
    <property type="term" value="F:5'-3' DNA helicase activity"/>
    <property type="evidence" value="ECO:0007669"/>
    <property type="project" value="UniProtKB-EC"/>
</dbReference>
<evidence type="ECO:0000256" key="2">
    <source>
        <dbReference type="SAM" id="MobiDB-lite"/>
    </source>
</evidence>
<evidence type="ECO:0000313" key="6">
    <source>
        <dbReference type="EMBL" id="KJK73666.1"/>
    </source>
</evidence>
<evidence type="ECO:0000256" key="1">
    <source>
        <dbReference type="RuleBase" id="RU363044"/>
    </source>
</evidence>
<keyword evidence="1" id="KW-0234">DNA repair</keyword>
<evidence type="ECO:0000259" key="4">
    <source>
        <dbReference type="Pfam" id="PF14214"/>
    </source>
</evidence>
<feature type="region of interest" description="Disordered" evidence="2">
    <location>
        <begin position="733"/>
        <end position="796"/>
    </location>
</feature>
<keyword evidence="1" id="KW-0067">ATP-binding</keyword>
<feature type="region of interest" description="Disordered" evidence="2">
    <location>
        <begin position="138"/>
        <end position="176"/>
    </location>
</feature>
<evidence type="ECO:0000259" key="5">
    <source>
        <dbReference type="Pfam" id="PF20209"/>
    </source>
</evidence>
<dbReference type="GO" id="GO:0005524">
    <property type="term" value="F:ATP binding"/>
    <property type="evidence" value="ECO:0007669"/>
    <property type="project" value="UniProtKB-KW"/>
</dbReference>
<dbReference type="InterPro" id="IPR010285">
    <property type="entry name" value="DNA_helicase_pif1-like_DEAD"/>
</dbReference>
<dbReference type="SUPFAM" id="SSF52540">
    <property type="entry name" value="P-loop containing nucleoside triphosphate hydrolases"/>
    <property type="match status" value="2"/>
</dbReference>
<dbReference type="STRING" id="1291518.A0A0D9NIE7"/>
<comment type="catalytic activity">
    <reaction evidence="1">
        <text>ATP + H2O = ADP + phosphate + H(+)</text>
        <dbReference type="Rhea" id="RHEA:13065"/>
        <dbReference type="ChEBI" id="CHEBI:15377"/>
        <dbReference type="ChEBI" id="CHEBI:15378"/>
        <dbReference type="ChEBI" id="CHEBI:30616"/>
        <dbReference type="ChEBI" id="CHEBI:43474"/>
        <dbReference type="ChEBI" id="CHEBI:456216"/>
        <dbReference type="EC" id="5.6.2.3"/>
    </reaction>
</comment>
<feature type="compositionally biased region" description="Acidic residues" evidence="2">
    <location>
        <begin position="733"/>
        <end position="754"/>
    </location>
</feature>
<keyword evidence="1" id="KW-0378">Hydrolase</keyword>
<proteinExistence type="inferred from homology"/>
<organism evidence="6 7">
    <name type="scientific">Metarhizium anisopliae BRIP 53293</name>
    <dbReference type="NCBI Taxonomy" id="1291518"/>
    <lineage>
        <taxon>Eukaryota</taxon>
        <taxon>Fungi</taxon>
        <taxon>Dikarya</taxon>
        <taxon>Ascomycota</taxon>
        <taxon>Pezizomycotina</taxon>
        <taxon>Sordariomycetes</taxon>
        <taxon>Hypocreomycetidae</taxon>
        <taxon>Hypocreales</taxon>
        <taxon>Clavicipitaceae</taxon>
        <taxon>Metarhizium</taxon>
    </lineage>
</organism>
<comment type="similarity">
    <text evidence="1">Belongs to the helicase family.</text>
</comment>
<dbReference type="Proteomes" id="UP000054544">
    <property type="component" value="Unassembled WGS sequence"/>
</dbReference>
<dbReference type="EMBL" id="KE384791">
    <property type="protein sequence ID" value="KJK73666.1"/>
    <property type="molecule type" value="Genomic_DNA"/>
</dbReference>
<feature type="domain" description="DNA helicase Pif1-like DEAD-box helicase" evidence="3">
    <location>
        <begin position="851"/>
        <end position="1019"/>
    </location>
</feature>
<keyword evidence="1" id="KW-0347">Helicase</keyword>
<dbReference type="InterPro" id="IPR046700">
    <property type="entry name" value="DUF6570"/>
</dbReference>
<dbReference type="GO" id="GO:0006310">
    <property type="term" value="P:DNA recombination"/>
    <property type="evidence" value="ECO:0007669"/>
    <property type="project" value="UniProtKB-KW"/>
</dbReference>
<evidence type="ECO:0000313" key="7">
    <source>
        <dbReference type="Proteomes" id="UP000054544"/>
    </source>
</evidence>
<keyword evidence="1" id="KW-0227">DNA damage</keyword>
<dbReference type="CDD" id="cd18809">
    <property type="entry name" value="SF1_C_RecD"/>
    <property type="match status" value="1"/>
</dbReference>
<feature type="compositionally biased region" description="Basic and acidic residues" evidence="2">
    <location>
        <begin position="782"/>
        <end position="796"/>
    </location>
</feature>
<feature type="domain" description="DUF6570" evidence="5">
    <location>
        <begin position="1"/>
        <end position="121"/>
    </location>
</feature>
<keyword evidence="7" id="KW-1185">Reference proteome</keyword>
<sequence>MDPGVVPECLRALTQMEEMVIAKAHCHMIVKRVRGHQYHYTGHAVCFWQSNVTFIDALPSRPEHVDIVLLRPHGARMDEERYKRQFKNDFRVRRGYVEKALHWLKRYHPDYRDITISQPNLLALPVDGDVSDHVLNIEESEEMKDTEPGRQGDSRACGEEDERGVDGNIPGPSQETVVPNLDILQTEAELLEEAFKKRRKLPTAQAPAIRQTPIDELGRKHRLFAMCFPTLFPYGAADWHQGRMRNVSLADWAEHFLKYHDGRFGAHPRFRFLVFNMLMRKKAQEASGFWWDDLHRHLPRYVQWRDGTDEERWKIAWENVQRFPHIIAAWLDIRFKAFLKYVMTSFLGLDDYWFRYEWQARGTGHNHCINWMRDSPAMGARTPEQRKAFAQYWNTKVTAVNPNSTRPADARNPASLPFIHICNTDEQVAIFMNRFQMHARCAPGRCLRKNKTTNVVECWFFFPRELQAHALVTKSINKKSWMFGVERNVERLAQCSPVMALGWLANTDLQPAVTYKGLILYVAKYVSKPEIRSASYQELQEQILPYVSDRRPIASFAARLLNKLIGERDWSAQEISHILLKIPQQKSTRQCMVLDCRPDHAQDRHIQFDVGEAGEDMAVKEGLSAYKRYKMRVEHASGGEHLRDVTLIDWLQHYDASRFQPLSKGKPRAVTFFPRYKSNPTDDEYEDYCRVKMMLSHPFEKVEDLLEVDGFQAETFQEAYELCCDNHNHGDDLYDELDVDDDDAESDDKEEFEDVNPSQRTPPAPLADFETYGLAHPGNDLTRVEDGDNLGERDSDRQYDWSRHVGKYNIDPSFWNVTKRAFPAEQLLPSLNSVDLAASNASKKLEDMATIAGVRNPVLRAAPTGIAAHNFYGRTLHSLFKVPVKICPEGLRQKLSRSNLCSLQALFKHFKYLIIDEKSMIGIKLLGLLDQRLREIFPARQDEMYAGINIFVCGDFHQLPPIGATVMYSNLLNARNADFLAGQQAYRALDTTVRLTQLMRQDGDDEETLQFRRALEELRVYQVSQHSWQLLSTRVQNELTHSEVESFKDALRLYFRREEVRVHNHQRLRDCKQPILRIKSTHTGRGAEGANDDEADGLDPQLCICLGARVMLTENIWVENGLVNGSMGTVRDIVWNEGQDPTKDMPTAIMVEVDDYDGPKFPGTDYTPIFPVTRRFEYKKRDCSRTNFPLRPAYAITVHKAQGLTLKQVVLNLERKDHAPGLSYVAISRVKKLSSIMFETPFDLSRFTTKVSSNMKDRERDWHLRTLQCL</sequence>
<protein>
    <recommendedName>
        <fullName evidence="1">ATP-dependent DNA helicase</fullName>
        <ecNumber evidence="1">5.6.2.3</ecNumber>
    </recommendedName>
</protein>
<dbReference type="GO" id="GO:0006281">
    <property type="term" value="P:DNA repair"/>
    <property type="evidence" value="ECO:0007669"/>
    <property type="project" value="UniProtKB-KW"/>
</dbReference>
<dbReference type="InterPro" id="IPR051055">
    <property type="entry name" value="PIF1_helicase"/>
</dbReference>
<dbReference type="Pfam" id="PF05970">
    <property type="entry name" value="PIF1"/>
    <property type="match status" value="1"/>
</dbReference>
<reference evidence="7" key="1">
    <citation type="journal article" date="2014" name="BMC Genomics">
        <title>The genome sequence of the biocontrol fungus Metarhizium anisopliae and comparative genomics of Metarhizium species.</title>
        <authorList>
            <person name="Pattemore J.A."/>
            <person name="Hane J.K."/>
            <person name="Williams A.H."/>
            <person name="Wilson B.A."/>
            <person name="Stodart B.J."/>
            <person name="Ash G.J."/>
        </authorList>
    </citation>
    <scope>NUCLEOTIDE SEQUENCE [LARGE SCALE GENOMIC DNA]</scope>
    <source>
        <strain evidence="7">BRIP 53293</strain>
    </source>
</reference>
<dbReference type="OrthoDB" id="4958516at2759"/>
<dbReference type="InterPro" id="IPR027417">
    <property type="entry name" value="P-loop_NTPase"/>
</dbReference>
<dbReference type="InterPro" id="IPR025476">
    <property type="entry name" value="Helitron_helicase-like"/>
</dbReference>
<feature type="compositionally biased region" description="Basic and acidic residues" evidence="2">
    <location>
        <begin position="143"/>
        <end position="158"/>
    </location>
</feature>
<dbReference type="GO" id="GO:0016887">
    <property type="term" value="F:ATP hydrolysis activity"/>
    <property type="evidence" value="ECO:0007669"/>
    <property type="project" value="RHEA"/>
</dbReference>
<dbReference type="EC" id="5.6.2.3" evidence="1"/>
<evidence type="ECO:0000259" key="3">
    <source>
        <dbReference type="Pfam" id="PF05970"/>
    </source>
</evidence>
<comment type="cofactor">
    <cofactor evidence="1">
        <name>Mg(2+)</name>
        <dbReference type="ChEBI" id="CHEBI:18420"/>
    </cofactor>
</comment>